<protein>
    <recommendedName>
        <fullName evidence="2">MADF domain-containing protein</fullName>
    </recommendedName>
</protein>
<dbReference type="PROSITE" id="PS51029">
    <property type="entry name" value="MADF"/>
    <property type="match status" value="1"/>
</dbReference>
<dbReference type="PANTHER" id="PTHR21505:SF8">
    <property type="entry name" value="DPT-YFP REPRESSOR BY OVEREXPRESSION, ISOFORM D-RELATED"/>
    <property type="match status" value="1"/>
</dbReference>
<dbReference type="PANTHER" id="PTHR21505">
    <property type="entry name" value="MADF DOMAIN-CONTAINING PROTEIN-RELATED"/>
    <property type="match status" value="1"/>
</dbReference>
<dbReference type="EMBL" id="JAVRBK010000001">
    <property type="protein sequence ID" value="KAK5650170.1"/>
    <property type="molecule type" value="Genomic_DNA"/>
</dbReference>
<feature type="region of interest" description="Disordered" evidence="1">
    <location>
        <begin position="112"/>
        <end position="154"/>
    </location>
</feature>
<dbReference type="AlphaFoldDB" id="A0AAN7VJ98"/>
<evidence type="ECO:0000313" key="4">
    <source>
        <dbReference type="Proteomes" id="UP001329430"/>
    </source>
</evidence>
<keyword evidence="4" id="KW-1185">Reference proteome</keyword>
<sequence>MATKEKDDERKFILECIEVYYHSLPALWNIKSKDYSNRIKKNEQYNNLLRKYREYYPDADKAQLVKKFNSLRTNFRKELKRIKDSEKSGAETDDIIEPTLWYFEEMKFLVGQEEPSTSQSTIEIQDDDTQGGEDDIDDRKNNGPPQKKRRKVDESAELISLAQKHLQEPQTEFDKISSAWAVELQKMKPQQQLFAKKAINDILFEGQMGSLHRDSIQINCLSRTSTPSNKMQPSPIYYDTLHAPSLISGHMDPLNGSNAGPSHASQYFANFQ</sequence>
<proteinExistence type="predicted"/>
<dbReference type="Proteomes" id="UP001329430">
    <property type="component" value="Chromosome 1"/>
</dbReference>
<gene>
    <name evidence="3" type="ORF">RI129_001199</name>
</gene>
<accession>A0AAN7VJ98</accession>
<evidence type="ECO:0000259" key="2">
    <source>
        <dbReference type="PROSITE" id="PS51029"/>
    </source>
</evidence>
<dbReference type="SMART" id="SM00595">
    <property type="entry name" value="MADF"/>
    <property type="match status" value="1"/>
</dbReference>
<dbReference type="Pfam" id="PF10545">
    <property type="entry name" value="MADF_DNA_bdg"/>
    <property type="match status" value="1"/>
</dbReference>
<organism evidence="3 4">
    <name type="scientific">Pyrocoelia pectoralis</name>
    <dbReference type="NCBI Taxonomy" id="417401"/>
    <lineage>
        <taxon>Eukaryota</taxon>
        <taxon>Metazoa</taxon>
        <taxon>Ecdysozoa</taxon>
        <taxon>Arthropoda</taxon>
        <taxon>Hexapoda</taxon>
        <taxon>Insecta</taxon>
        <taxon>Pterygota</taxon>
        <taxon>Neoptera</taxon>
        <taxon>Endopterygota</taxon>
        <taxon>Coleoptera</taxon>
        <taxon>Polyphaga</taxon>
        <taxon>Elateriformia</taxon>
        <taxon>Elateroidea</taxon>
        <taxon>Lampyridae</taxon>
        <taxon>Lampyrinae</taxon>
        <taxon>Pyrocoelia</taxon>
    </lineage>
</organism>
<feature type="domain" description="MADF" evidence="2">
    <location>
        <begin position="16"/>
        <end position="114"/>
    </location>
</feature>
<name>A0AAN7VJ98_9COLE</name>
<evidence type="ECO:0000256" key="1">
    <source>
        <dbReference type="SAM" id="MobiDB-lite"/>
    </source>
</evidence>
<dbReference type="InterPro" id="IPR006578">
    <property type="entry name" value="MADF-dom"/>
</dbReference>
<evidence type="ECO:0000313" key="3">
    <source>
        <dbReference type="EMBL" id="KAK5650170.1"/>
    </source>
</evidence>
<feature type="compositionally biased region" description="Acidic residues" evidence="1">
    <location>
        <begin position="124"/>
        <end position="136"/>
    </location>
</feature>
<comment type="caution">
    <text evidence="3">The sequence shown here is derived from an EMBL/GenBank/DDBJ whole genome shotgun (WGS) entry which is preliminary data.</text>
</comment>
<reference evidence="3 4" key="1">
    <citation type="journal article" date="2024" name="Insects">
        <title>An Improved Chromosome-Level Genome Assembly of the Firefly Pyrocoelia pectoralis.</title>
        <authorList>
            <person name="Fu X."/>
            <person name="Meyer-Rochow V.B."/>
            <person name="Ballantyne L."/>
            <person name="Zhu X."/>
        </authorList>
    </citation>
    <scope>NUCLEOTIDE SEQUENCE [LARGE SCALE GENOMIC DNA]</scope>
    <source>
        <strain evidence="3">XCY_ONT2</strain>
    </source>
</reference>